<protein>
    <submittedName>
        <fullName evidence="2">Uncharacterized protein involved in response to NO</fullName>
    </submittedName>
</protein>
<feature type="transmembrane region" description="Helical" evidence="1">
    <location>
        <begin position="337"/>
        <end position="364"/>
    </location>
</feature>
<dbReference type="EMBL" id="JACHEJ010000011">
    <property type="protein sequence ID" value="MBB6181618.1"/>
    <property type="molecule type" value="Genomic_DNA"/>
</dbReference>
<sequence length="400" mass="43537">MTSRRADHYPAFLATLFSAGFRPFFFFGGLHAAIMIALWVPWFLGFIAIPTEFSPTGWHQHELLFGYVPAVIAGFLLTAVPSWTGRRPLSGWALAALFGLWFAGRLAVSVSDKIGLSLTFLIAGLFLPVLAVLVLRELVTARNIRNYKVVAVLCLLTIAQAFFFYEFNRFGRSEVSGRLAISAIILLITVIGGRIIPAFTGNWLKQNNPGRFPVPFGSFDLAAMLLSGAALGIWTLEPIWEPVAPAGGMFCLAAGILQFLRQLRWTPHRTLREPLVTILHAAFLFLPAGFVLTGAAQLLDDPGLRSAGIHAWTVGGIGTMTLALMTRATRGHSGQPLHAPASTVVCIYVAIITASIARIAAAIWPQYTMQLLPLAGLAWVVAFLSFAFIYGRFLLLAREG</sequence>
<keyword evidence="1" id="KW-0472">Membrane</keyword>
<feature type="transmembrane region" description="Helical" evidence="1">
    <location>
        <begin position="275"/>
        <end position="295"/>
    </location>
</feature>
<feature type="transmembrane region" description="Helical" evidence="1">
    <location>
        <begin position="147"/>
        <end position="167"/>
    </location>
</feature>
<evidence type="ECO:0000313" key="3">
    <source>
        <dbReference type="Proteomes" id="UP000535501"/>
    </source>
</evidence>
<comment type="caution">
    <text evidence="2">The sequence shown here is derived from an EMBL/GenBank/DDBJ whole genome shotgun (WGS) entry which is preliminary data.</text>
</comment>
<proteinExistence type="predicted"/>
<evidence type="ECO:0000256" key="1">
    <source>
        <dbReference type="SAM" id="Phobius"/>
    </source>
</evidence>
<feature type="transmembrane region" description="Helical" evidence="1">
    <location>
        <begin position="216"/>
        <end position="236"/>
    </location>
</feature>
<keyword evidence="1" id="KW-1133">Transmembrane helix</keyword>
<feature type="transmembrane region" description="Helical" evidence="1">
    <location>
        <begin position="242"/>
        <end position="263"/>
    </location>
</feature>
<dbReference type="RefSeq" id="WP_077548930.1">
    <property type="nucleotide sequence ID" value="NZ_JACHEJ010000011.1"/>
</dbReference>
<feature type="transmembrane region" description="Helical" evidence="1">
    <location>
        <begin position="307"/>
        <end position="325"/>
    </location>
</feature>
<dbReference type="Proteomes" id="UP000535501">
    <property type="component" value="Unassembled WGS sequence"/>
</dbReference>
<evidence type="ECO:0000313" key="2">
    <source>
        <dbReference type="EMBL" id="MBB6181618.1"/>
    </source>
</evidence>
<feature type="transmembrane region" description="Helical" evidence="1">
    <location>
        <begin position="179"/>
        <end position="204"/>
    </location>
</feature>
<name>A0A7W9Z068_9HYPH</name>
<keyword evidence="3" id="KW-1185">Reference proteome</keyword>
<feature type="transmembrane region" description="Helical" evidence="1">
    <location>
        <begin position="114"/>
        <end position="135"/>
    </location>
</feature>
<organism evidence="2 3">
    <name type="scientific">Pseudorhizobium flavum</name>
    <dbReference type="NCBI Taxonomy" id="1335061"/>
    <lineage>
        <taxon>Bacteria</taxon>
        <taxon>Pseudomonadati</taxon>
        <taxon>Pseudomonadota</taxon>
        <taxon>Alphaproteobacteria</taxon>
        <taxon>Hyphomicrobiales</taxon>
        <taxon>Rhizobiaceae</taxon>
        <taxon>Rhizobium/Agrobacterium group</taxon>
        <taxon>Pseudorhizobium</taxon>
    </lineage>
</organism>
<dbReference type="Pfam" id="PF05940">
    <property type="entry name" value="NnrS"/>
    <property type="match status" value="1"/>
</dbReference>
<feature type="transmembrane region" description="Helical" evidence="1">
    <location>
        <begin position="64"/>
        <end position="84"/>
    </location>
</feature>
<feature type="transmembrane region" description="Helical" evidence="1">
    <location>
        <begin position="376"/>
        <end position="395"/>
    </location>
</feature>
<feature type="transmembrane region" description="Helical" evidence="1">
    <location>
        <begin position="91"/>
        <end position="108"/>
    </location>
</feature>
<reference evidence="2 3" key="1">
    <citation type="submission" date="2020-08" db="EMBL/GenBank/DDBJ databases">
        <title>Genomic Encyclopedia of Type Strains, Phase IV (KMG-IV): sequencing the most valuable type-strain genomes for metagenomic binning, comparative biology and taxonomic classification.</title>
        <authorList>
            <person name="Goeker M."/>
        </authorList>
    </citation>
    <scope>NUCLEOTIDE SEQUENCE [LARGE SCALE GENOMIC DNA]</scope>
    <source>
        <strain evidence="2 3">DSM 102134</strain>
    </source>
</reference>
<dbReference type="InterPro" id="IPR010266">
    <property type="entry name" value="NnrS"/>
</dbReference>
<dbReference type="AlphaFoldDB" id="A0A7W9Z068"/>
<keyword evidence="1" id="KW-0812">Transmembrane</keyword>
<feature type="transmembrane region" description="Helical" evidence="1">
    <location>
        <begin position="21"/>
        <end position="44"/>
    </location>
</feature>
<accession>A0A7W9Z068</accession>
<gene>
    <name evidence="2" type="ORF">HNQ75_003606</name>
</gene>